<dbReference type="EC" id="1.-.-.-" evidence="17"/>
<evidence type="ECO:0000256" key="9">
    <source>
        <dbReference type="ARBA" id="ARBA00022982"/>
    </source>
</evidence>
<evidence type="ECO:0000256" key="6">
    <source>
        <dbReference type="ARBA" id="ARBA00022723"/>
    </source>
</evidence>
<feature type="binding site" evidence="16">
    <location>
        <position position="301"/>
    </location>
    <ligand>
        <name>Fe cation</name>
        <dbReference type="ChEBI" id="CHEBI:24875"/>
        <label>2</label>
    </ligand>
</feature>
<evidence type="ECO:0000256" key="17">
    <source>
        <dbReference type="RuleBase" id="RU003779"/>
    </source>
</evidence>
<keyword evidence="10 18" id="KW-1133">Transmembrane helix</keyword>
<evidence type="ECO:0000256" key="8">
    <source>
        <dbReference type="ARBA" id="ARBA00022946"/>
    </source>
</evidence>
<keyword evidence="7" id="KW-0999">Mitochondrion inner membrane</keyword>
<dbReference type="AlphaFoldDB" id="A0A371CFJ3"/>
<organism evidence="19 20">
    <name type="scientific">Yarrowia lipolytica</name>
    <name type="common">Candida lipolytica</name>
    <dbReference type="NCBI Taxonomy" id="4952"/>
    <lineage>
        <taxon>Eukaryota</taxon>
        <taxon>Fungi</taxon>
        <taxon>Dikarya</taxon>
        <taxon>Ascomycota</taxon>
        <taxon>Saccharomycotina</taxon>
        <taxon>Dipodascomycetes</taxon>
        <taxon>Dipodascales</taxon>
        <taxon>Dipodascales incertae sedis</taxon>
        <taxon>Yarrowia</taxon>
    </lineage>
</organism>
<accession>A0A371CFJ3</accession>
<feature type="binding site" evidence="16">
    <location>
        <position position="199"/>
    </location>
    <ligand>
        <name>Fe cation</name>
        <dbReference type="ChEBI" id="CHEBI:24875"/>
        <label>1</label>
    </ligand>
</feature>
<evidence type="ECO:0000256" key="5">
    <source>
        <dbReference type="ARBA" id="ARBA00022692"/>
    </source>
</evidence>
<dbReference type="VEuPathDB" id="FungiDB:YALI1_E01213g"/>
<evidence type="ECO:0000256" key="12">
    <source>
        <dbReference type="ARBA" id="ARBA00023004"/>
    </source>
</evidence>
<dbReference type="GO" id="GO:0009916">
    <property type="term" value="F:alternative oxidase activity"/>
    <property type="evidence" value="ECO:0007669"/>
    <property type="project" value="UniProtKB-UniRule"/>
</dbReference>
<evidence type="ECO:0000256" key="7">
    <source>
        <dbReference type="ARBA" id="ARBA00022792"/>
    </source>
</evidence>
<dbReference type="GO" id="GO:0010230">
    <property type="term" value="P:alternative respiration"/>
    <property type="evidence" value="ECO:0007669"/>
    <property type="project" value="TreeGrafter"/>
</dbReference>
<keyword evidence="9 17" id="KW-0249">Electron transport</keyword>
<reference evidence="19 20" key="1">
    <citation type="submission" date="2018-07" db="EMBL/GenBank/DDBJ databases">
        <title>Draft Genome Assemblies for Five Robust Yarrowia lipolytica Strains Exhibiting High Lipid Production and Pentose Sugar Utilization and Sugar Alcohol Secretion from Undetoxified Lignocellulosic Biomass Hydrolysates.</title>
        <authorList>
            <consortium name="DOE Joint Genome Institute"/>
            <person name="Walker C."/>
            <person name="Ryu S."/>
            <person name="Na H."/>
            <person name="Zane M."/>
            <person name="LaButti K."/>
            <person name="Lipzen A."/>
            <person name="Haridas S."/>
            <person name="Barry K."/>
            <person name="Grigoriev I.V."/>
            <person name="Quarterman J."/>
            <person name="Slininger P."/>
            <person name="Dien B."/>
            <person name="Trinh C.T."/>
        </authorList>
    </citation>
    <scope>NUCLEOTIDE SEQUENCE [LARGE SCALE GENOMIC DNA]</scope>
    <source>
        <strain evidence="19 20">YB392</strain>
    </source>
</reference>
<comment type="cofactor">
    <cofactor evidence="16 17">
        <name>Fe cation</name>
        <dbReference type="ChEBI" id="CHEBI:24875"/>
    </cofactor>
    <text evidence="16 17">Binds 2 iron ions per subunit.</text>
</comment>
<evidence type="ECO:0000256" key="11">
    <source>
        <dbReference type="ARBA" id="ARBA00023002"/>
    </source>
</evidence>
<keyword evidence="4 17" id="KW-0679">Respiratory chain</keyword>
<dbReference type="PANTHER" id="PTHR31803:SF3">
    <property type="entry name" value="ALTERNATIVE OXIDASE"/>
    <property type="match status" value="1"/>
</dbReference>
<proteinExistence type="inferred from homology"/>
<feature type="binding site" evidence="16">
    <location>
        <position position="196"/>
    </location>
    <ligand>
        <name>Fe cation</name>
        <dbReference type="ChEBI" id="CHEBI:24875"/>
        <label>1</label>
    </ligand>
</feature>
<evidence type="ECO:0000256" key="14">
    <source>
        <dbReference type="ARBA" id="ARBA00023136"/>
    </source>
</evidence>
<evidence type="ECO:0000256" key="1">
    <source>
        <dbReference type="ARBA" id="ARBA00004273"/>
    </source>
</evidence>
<dbReference type="VEuPathDB" id="FungiDB:YALI0_E00814g"/>
<evidence type="ECO:0000256" key="18">
    <source>
        <dbReference type="SAM" id="Phobius"/>
    </source>
</evidence>
<keyword evidence="12 16" id="KW-0408">Iron</keyword>
<evidence type="ECO:0000256" key="4">
    <source>
        <dbReference type="ARBA" id="ARBA00022660"/>
    </source>
</evidence>
<feature type="transmembrane region" description="Helical" evidence="18">
    <location>
        <begin position="152"/>
        <end position="173"/>
    </location>
</feature>
<keyword evidence="8" id="KW-0809">Transit peptide</keyword>
<dbReference type="GO" id="GO:0005743">
    <property type="term" value="C:mitochondrial inner membrane"/>
    <property type="evidence" value="ECO:0007669"/>
    <property type="project" value="UniProtKB-SubCell"/>
</dbReference>
<dbReference type="Pfam" id="PF01786">
    <property type="entry name" value="AOX"/>
    <property type="match status" value="1"/>
</dbReference>
<dbReference type="PANTHER" id="PTHR31803">
    <property type="entry name" value="ALTERNATIVE OXIDASE"/>
    <property type="match status" value="1"/>
</dbReference>
<feature type="binding site" evidence="16">
    <location>
        <position position="247"/>
    </location>
    <ligand>
        <name>Fe cation</name>
        <dbReference type="ChEBI" id="CHEBI:24875"/>
        <label>2</label>
    </ligand>
</feature>
<evidence type="ECO:0000256" key="16">
    <source>
        <dbReference type="PIRSR" id="PIRSR005229-1"/>
    </source>
</evidence>
<keyword evidence="13" id="KW-0496">Mitochondrion</keyword>
<sequence>MTVRDWANRGQTYVNARAPNLLGRFRSTDDENENNPTTELATDTTSAYGSTAASVVTMANSKPDDVSLYATSSHHHEYFTGSAWIHPVYTKEQMDALEVNHRKTETFSDRVALRAILLMRIIFDLCTGYKHPKEGEAHLPKFRMTTRQWLDRFLFLESIAGVPGMVAGMIRHLHSLRALRRDRAWIESLVEEAYNERMHLLTFLKLQKPSVQMRTGLLIGQIIFYNLFFISYLISPATCHRFVGYLEEEAVITYTRCLEDIDAGRLPELASMEVPDIARTYWHMEDDCTMRDLIQYVRADEAKHCEVNHTFGNLHQTSDRNPFALVIDNGRPQPSKDLTTFRSVGWRRDEIAN</sequence>
<feature type="binding site" evidence="16">
    <location>
        <position position="157"/>
    </location>
    <ligand>
        <name>Fe cation</name>
        <dbReference type="ChEBI" id="CHEBI:24875"/>
        <label>1</label>
    </ligand>
</feature>
<dbReference type="InterPro" id="IPR038659">
    <property type="entry name" value="AOX_sf"/>
</dbReference>
<dbReference type="FunFam" id="1.20.1260.140:FF:000002">
    <property type="entry name" value="Alternative oxidase"/>
    <property type="match status" value="1"/>
</dbReference>
<evidence type="ECO:0000256" key="3">
    <source>
        <dbReference type="ARBA" id="ARBA00022448"/>
    </source>
</evidence>
<feature type="binding site" evidence="16">
    <location>
        <position position="301"/>
    </location>
    <ligand>
        <name>Fe cation</name>
        <dbReference type="ChEBI" id="CHEBI:24875"/>
        <label>1</label>
    </ligand>
</feature>
<keyword evidence="14 17" id="KW-0472">Membrane</keyword>
<evidence type="ECO:0000313" key="20">
    <source>
        <dbReference type="Proteomes" id="UP000256601"/>
    </source>
</evidence>
<dbReference type="CDD" id="cd01053">
    <property type="entry name" value="AOX"/>
    <property type="match status" value="1"/>
</dbReference>
<feature type="binding site" evidence="16">
    <location>
        <position position="196"/>
    </location>
    <ligand>
        <name>Fe cation</name>
        <dbReference type="ChEBI" id="CHEBI:24875"/>
        <label>2</label>
    </ligand>
</feature>
<dbReference type="GO" id="GO:0046872">
    <property type="term" value="F:metal ion binding"/>
    <property type="evidence" value="ECO:0007669"/>
    <property type="project" value="UniProtKB-UniRule"/>
</dbReference>
<keyword evidence="5 17" id="KW-0812">Transmembrane</keyword>
<dbReference type="Gene3D" id="1.20.1260.140">
    <property type="entry name" value="Alternative oxidase"/>
    <property type="match status" value="1"/>
</dbReference>
<dbReference type="GO" id="GO:0098803">
    <property type="term" value="C:respiratory chain complex"/>
    <property type="evidence" value="ECO:0007669"/>
    <property type="project" value="UniProtKB-UniRule"/>
</dbReference>
<comment type="function">
    <text evidence="15">Catalyzes cyanide-resistant oxygen consumption. May increase respiration when the cytochrome respiratory pathway is restricted, or in response to low temperatures.</text>
</comment>
<dbReference type="PIRSF" id="PIRSF005229">
    <property type="entry name" value="AOX"/>
    <property type="match status" value="1"/>
</dbReference>
<keyword evidence="11 17" id="KW-0560">Oxidoreductase</keyword>
<keyword evidence="3" id="KW-0813">Transport</keyword>
<evidence type="ECO:0000256" key="15">
    <source>
        <dbReference type="ARBA" id="ARBA00025285"/>
    </source>
</evidence>
<feature type="binding site" evidence="16">
    <location>
        <position position="304"/>
    </location>
    <ligand>
        <name>Fe cation</name>
        <dbReference type="ChEBI" id="CHEBI:24875"/>
        <label>2</label>
    </ligand>
</feature>
<comment type="similarity">
    <text evidence="2 17">Belongs to the alternative oxidase family.</text>
</comment>
<evidence type="ECO:0000256" key="2">
    <source>
        <dbReference type="ARBA" id="ARBA00008388"/>
    </source>
</evidence>
<protein>
    <recommendedName>
        <fullName evidence="17">Alternative oxidase</fullName>
        <ecNumber evidence="17">1.-.-.-</ecNumber>
    </recommendedName>
</protein>
<dbReference type="Proteomes" id="UP000256601">
    <property type="component" value="Unassembled WGS sequence"/>
</dbReference>
<keyword evidence="6 16" id="KW-0479">Metal-binding</keyword>
<gene>
    <name evidence="19" type="ORF">B0I71DRAFT_171909</name>
</gene>
<name>A0A371CFJ3_YARLL</name>
<comment type="subcellular location">
    <subcellularLocation>
        <location evidence="1">Mitochondrion inner membrane</location>
    </subcellularLocation>
</comment>
<evidence type="ECO:0000313" key="19">
    <source>
        <dbReference type="EMBL" id="RDW29043.1"/>
    </source>
</evidence>
<evidence type="ECO:0000256" key="10">
    <source>
        <dbReference type="ARBA" id="ARBA00022989"/>
    </source>
</evidence>
<dbReference type="EMBL" id="KZ858947">
    <property type="protein sequence ID" value="RDW29043.1"/>
    <property type="molecule type" value="Genomic_DNA"/>
</dbReference>
<evidence type="ECO:0000256" key="13">
    <source>
        <dbReference type="ARBA" id="ARBA00023128"/>
    </source>
</evidence>
<feature type="transmembrane region" description="Helical" evidence="18">
    <location>
        <begin position="215"/>
        <end position="234"/>
    </location>
</feature>
<dbReference type="InterPro" id="IPR002680">
    <property type="entry name" value="AOX"/>
</dbReference>